<evidence type="ECO:0000313" key="2">
    <source>
        <dbReference type="EMBL" id="CQD21596.1"/>
    </source>
</evidence>
<feature type="compositionally biased region" description="Basic and acidic residues" evidence="1">
    <location>
        <begin position="80"/>
        <end position="90"/>
    </location>
</feature>
<name>A0A0U1DUX2_9MYCO</name>
<dbReference type="RefSeq" id="WP_085140310.1">
    <property type="nucleotide sequence ID" value="NZ_JACKVA010000016.1"/>
</dbReference>
<gene>
    <name evidence="3" type="ORF">AWB98_06635</name>
    <name evidence="2" type="ORF">BN970_05062</name>
</gene>
<evidence type="ECO:0008006" key="6">
    <source>
        <dbReference type="Google" id="ProtNLM"/>
    </source>
</evidence>
<dbReference type="EMBL" id="LQOP01000008">
    <property type="protein sequence ID" value="ORV29061.1"/>
    <property type="molecule type" value="Genomic_DNA"/>
</dbReference>
<proteinExistence type="predicted"/>
<reference evidence="3 5" key="2">
    <citation type="submission" date="2016-01" db="EMBL/GenBank/DDBJ databases">
        <title>The new phylogeny of the genus Mycobacterium.</title>
        <authorList>
            <person name="Tarcisio F."/>
            <person name="Conor M."/>
            <person name="Antonella G."/>
            <person name="Elisabetta G."/>
            <person name="Giulia F.S."/>
            <person name="Sara T."/>
            <person name="Anna F."/>
            <person name="Clotilde B."/>
            <person name="Roberto B."/>
            <person name="Veronica D.S."/>
            <person name="Fabio R."/>
            <person name="Monica P."/>
            <person name="Olivier J."/>
            <person name="Enrico T."/>
            <person name="Nicola S."/>
        </authorList>
    </citation>
    <scope>NUCLEOTIDE SEQUENCE [LARGE SCALE GENOMIC DNA]</scope>
    <source>
        <strain evidence="3 5">CCUG 50187</strain>
    </source>
</reference>
<accession>A0A0U1DUX2</accession>
<dbReference type="AlphaFoldDB" id="A0A0U1DUX2"/>
<feature type="region of interest" description="Disordered" evidence="1">
    <location>
        <begin position="57"/>
        <end position="97"/>
    </location>
</feature>
<evidence type="ECO:0000256" key="1">
    <source>
        <dbReference type="SAM" id="MobiDB-lite"/>
    </source>
</evidence>
<evidence type="ECO:0000313" key="4">
    <source>
        <dbReference type="Proteomes" id="UP000182227"/>
    </source>
</evidence>
<sequence>MTAVFDRSQRHYKSAKAEFRRECEDLHAECWLCFEPINYSLPSGHPESFSVDHAKTVKDHPELGDDPANFRPSHLLCNQRRGDDEPHIDIGEPSEDW</sequence>
<dbReference type="Gene3D" id="1.10.30.50">
    <property type="match status" value="1"/>
</dbReference>
<keyword evidence="5" id="KW-1185">Reference proteome</keyword>
<reference evidence="2 4" key="1">
    <citation type="submission" date="2015-03" db="EMBL/GenBank/DDBJ databases">
        <authorList>
            <person name="Murphy D."/>
        </authorList>
    </citation>
    <scope>NUCLEOTIDE SEQUENCE [LARGE SCALE GENOMIC DNA]</scope>
    <source>
        <strain evidence="2 4">D16</strain>
    </source>
</reference>
<dbReference type="Proteomes" id="UP000182227">
    <property type="component" value="Unassembled WGS sequence"/>
</dbReference>
<evidence type="ECO:0000313" key="3">
    <source>
        <dbReference type="EMBL" id="ORV29061.1"/>
    </source>
</evidence>
<dbReference type="Proteomes" id="UP000193811">
    <property type="component" value="Unassembled WGS sequence"/>
</dbReference>
<dbReference type="GeneID" id="44295111"/>
<evidence type="ECO:0000313" key="5">
    <source>
        <dbReference type="Proteomes" id="UP000193811"/>
    </source>
</evidence>
<organism evidence="2 4">
    <name type="scientific">Mycolicibacterium conceptionense</name>
    <dbReference type="NCBI Taxonomy" id="451644"/>
    <lineage>
        <taxon>Bacteria</taxon>
        <taxon>Bacillati</taxon>
        <taxon>Actinomycetota</taxon>
        <taxon>Actinomycetes</taxon>
        <taxon>Mycobacteriales</taxon>
        <taxon>Mycobacteriaceae</taxon>
        <taxon>Mycolicibacterium</taxon>
    </lineage>
</organism>
<protein>
    <recommendedName>
        <fullName evidence="6">HNH endonuclease</fullName>
    </recommendedName>
</protein>
<dbReference type="EMBL" id="CTEF01000004">
    <property type="protein sequence ID" value="CQD21596.1"/>
    <property type="molecule type" value="Genomic_DNA"/>
</dbReference>